<dbReference type="AlphaFoldDB" id="A0A9P4H968"/>
<keyword evidence="1" id="KW-0175">Coiled coil</keyword>
<keyword evidence="3" id="KW-1185">Reference proteome</keyword>
<dbReference type="Proteomes" id="UP000799777">
    <property type="component" value="Unassembled WGS sequence"/>
</dbReference>
<evidence type="ECO:0000256" key="1">
    <source>
        <dbReference type="SAM" id="Coils"/>
    </source>
</evidence>
<feature type="coiled-coil region" evidence="1">
    <location>
        <begin position="69"/>
        <end position="96"/>
    </location>
</feature>
<evidence type="ECO:0000313" key="3">
    <source>
        <dbReference type="Proteomes" id="UP000799777"/>
    </source>
</evidence>
<sequence length="123" mass="13893">MSNFQDPRNAEIAELKAHIARVTAEKEAIKSKYIVLVNSMFNMRTKVDKANTSMKHWSKMLGKMHKKKVAGQVKEVEAMQAELDQASATFEKDAAEAGKAVKDTRENFDDKVLECEMSGMRLK</sequence>
<accession>A0A9P4H968</accession>
<evidence type="ECO:0000313" key="2">
    <source>
        <dbReference type="EMBL" id="KAF2030413.1"/>
    </source>
</evidence>
<comment type="caution">
    <text evidence="2">The sequence shown here is derived from an EMBL/GenBank/DDBJ whole genome shotgun (WGS) entry which is preliminary data.</text>
</comment>
<reference evidence="2" key="1">
    <citation type="journal article" date="2020" name="Stud. Mycol.">
        <title>101 Dothideomycetes genomes: a test case for predicting lifestyles and emergence of pathogens.</title>
        <authorList>
            <person name="Haridas S."/>
            <person name="Albert R."/>
            <person name="Binder M."/>
            <person name="Bloem J."/>
            <person name="Labutti K."/>
            <person name="Salamov A."/>
            <person name="Andreopoulos B."/>
            <person name="Baker S."/>
            <person name="Barry K."/>
            <person name="Bills G."/>
            <person name="Bluhm B."/>
            <person name="Cannon C."/>
            <person name="Castanera R."/>
            <person name="Culley D."/>
            <person name="Daum C."/>
            <person name="Ezra D."/>
            <person name="Gonzalez J."/>
            <person name="Henrissat B."/>
            <person name="Kuo A."/>
            <person name="Liang C."/>
            <person name="Lipzen A."/>
            <person name="Lutzoni F."/>
            <person name="Magnuson J."/>
            <person name="Mondo S."/>
            <person name="Nolan M."/>
            <person name="Ohm R."/>
            <person name="Pangilinan J."/>
            <person name="Park H.-J."/>
            <person name="Ramirez L."/>
            <person name="Alfaro M."/>
            <person name="Sun H."/>
            <person name="Tritt A."/>
            <person name="Yoshinaga Y."/>
            <person name="Zwiers L.-H."/>
            <person name="Turgeon B."/>
            <person name="Goodwin S."/>
            <person name="Spatafora J."/>
            <person name="Crous P."/>
            <person name="Grigoriev I."/>
        </authorList>
    </citation>
    <scope>NUCLEOTIDE SEQUENCE</scope>
    <source>
        <strain evidence="2">CBS 110217</strain>
    </source>
</reference>
<gene>
    <name evidence="2" type="ORF">EK21DRAFT_111937</name>
</gene>
<organism evidence="2 3">
    <name type="scientific">Setomelanomma holmii</name>
    <dbReference type="NCBI Taxonomy" id="210430"/>
    <lineage>
        <taxon>Eukaryota</taxon>
        <taxon>Fungi</taxon>
        <taxon>Dikarya</taxon>
        <taxon>Ascomycota</taxon>
        <taxon>Pezizomycotina</taxon>
        <taxon>Dothideomycetes</taxon>
        <taxon>Pleosporomycetidae</taxon>
        <taxon>Pleosporales</taxon>
        <taxon>Pleosporineae</taxon>
        <taxon>Phaeosphaeriaceae</taxon>
        <taxon>Setomelanomma</taxon>
    </lineage>
</organism>
<proteinExistence type="predicted"/>
<protein>
    <submittedName>
        <fullName evidence="2">Uncharacterized protein</fullName>
    </submittedName>
</protein>
<dbReference type="EMBL" id="ML978190">
    <property type="protein sequence ID" value="KAF2030413.1"/>
    <property type="molecule type" value="Genomic_DNA"/>
</dbReference>
<name>A0A9P4H968_9PLEO</name>